<dbReference type="RefSeq" id="WP_048544459.1">
    <property type="nucleotide sequence ID" value="NZ_HF571038.1"/>
</dbReference>
<feature type="domain" description="Dienelactone hydrolase" evidence="2">
    <location>
        <begin position="4"/>
        <end position="193"/>
    </location>
</feature>
<dbReference type="GO" id="GO:0016787">
    <property type="term" value="F:hydrolase activity"/>
    <property type="evidence" value="ECO:0007669"/>
    <property type="project" value="InterPro"/>
</dbReference>
<evidence type="ECO:0000256" key="1">
    <source>
        <dbReference type="SAM" id="MobiDB-lite"/>
    </source>
</evidence>
<sequence>MADVLIPHSALGLRPAVAALADDLRAAGHAATAPDPFEGRTFEGGEAGYAEAVAFTGGRREEIQAAADAAYDSITGPRIVLGFSMGAGMAQEYAQQKPEVVGAILVGGGGFYEGWTEPVWRAGVPLALHHTIDDPWMDGDVAGMVQVATRAGSDASDYTYPGNGHLFFDERLPLEYDAASAALLRARLHGFLGRFDNELRGGAMGGIAPAKDPTKSLAGLAEPESWTTSEAIEDLRGDR</sequence>
<evidence type="ECO:0000313" key="4">
    <source>
        <dbReference type="Proteomes" id="UP000035720"/>
    </source>
</evidence>
<keyword evidence="4" id="KW-1185">Reference proteome</keyword>
<dbReference type="OrthoDB" id="2834584at2"/>
<dbReference type="InterPro" id="IPR051049">
    <property type="entry name" value="Dienelactone_hydrolase-like"/>
</dbReference>
<dbReference type="Proteomes" id="UP000035720">
    <property type="component" value="Unassembled WGS sequence"/>
</dbReference>
<dbReference type="PANTHER" id="PTHR46623:SF6">
    <property type="entry name" value="ALPHA_BETA-HYDROLASES SUPERFAMILY PROTEIN"/>
    <property type="match status" value="1"/>
</dbReference>
<reference evidence="3 4" key="1">
    <citation type="journal article" date="2013" name="ISME J.">
        <title>A metabolic model for members of the genus Tetrasphaera involved in enhanced biological phosphorus removal.</title>
        <authorList>
            <person name="Kristiansen R."/>
            <person name="Nguyen H.T.T."/>
            <person name="Saunders A.M."/>
            <person name="Nielsen J.L."/>
            <person name="Wimmer R."/>
            <person name="Le V.Q."/>
            <person name="McIlroy S.J."/>
            <person name="Petrovski S."/>
            <person name="Seviour R.J."/>
            <person name="Calteau A."/>
            <person name="Nielsen K.L."/>
            <person name="Nielsen P.H."/>
        </authorList>
    </citation>
    <scope>NUCLEOTIDE SEQUENCE [LARGE SCALE GENOMIC DNA]</scope>
    <source>
        <strain evidence="3 4">Ben 74</strain>
    </source>
</reference>
<feature type="region of interest" description="Disordered" evidence="1">
    <location>
        <begin position="207"/>
        <end position="239"/>
    </location>
</feature>
<dbReference type="Pfam" id="PF01738">
    <property type="entry name" value="DLH"/>
    <property type="match status" value="1"/>
</dbReference>
<dbReference type="STRING" id="1193518.BN13_130044"/>
<dbReference type="AlphaFoldDB" id="A0A077MAW1"/>
<dbReference type="Gene3D" id="3.40.50.1820">
    <property type="entry name" value="alpha/beta hydrolase"/>
    <property type="match status" value="1"/>
</dbReference>
<accession>A0A077MAW1</accession>
<evidence type="ECO:0000313" key="3">
    <source>
        <dbReference type="EMBL" id="CCI51902.1"/>
    </source>
</evidence>
<dbReference type="InterPro" id="IPR002925">
    <property type="entry name" value="Dienelactn_hydro"/>
</dbReference>
<name>A0A077MAW1_9MICO</name>
<dbReference type="PANTHER" id="PTHR46623">
    <property type="entry name" value="CARBOXYMETHYLENEBUTENOLIDASE-RELATED"/>
    <property type="match status" value="1"/>
</dbReference>
<proteinExistence type="predicted"/>
<evidence type="ECO:0000259" key="2">
    <source>
        <dbReference type="Pfam" id="PF01738"/>
    </source>
</evidence>
<dbReference type="EMBL" id="CAJC01000035">
    <property type="protein sequence ID" value="CCI51902.1"/>
    <property type="molecule type" value="Genomic_DNA"/>
</dbReference>
<organism evidence="3 4">
    <name type="scientific">Nostocoides jenkinsii Ben 74</name>
    <dbReference type="NCBI Taxonomy" id="1193518"/>
    <lineage>
        <taxon>Bacteria</taxon>
        <taxon>Bacillati</taxon>
        <taxon>Actinomycetota</taxon>
        <taxon>Actinomycetes</taxon>
        <taxon>Micrococcales</taxon>
        <taxon>Intrasporangiaceae</taxon>
        <taxon>Nostocoides</taxon>
    </lineage>
</organism>
<dbReference type="SUPFAM" id="SSF53474">
    <property type="entry name" value="alpha/beta-Hydrolases"/>
    <property type="match status" value="1"/>
</dbReference>
<comment type="caution">
    <text evidence="3">The sequence shown here is derived from an EMBL/GenBank/DDBJ whole genome shotgun (WGS) entry which is preliminary data.</text>
</comment>
<protein>
    <recommendedName>
        <fullName evidence="2">Dienelactone hydrolase domain-containing protein</fullName>
    </recommendedName>
</protein>
<dbReference type="InterPro" id="IPR029058">
    <property type="entry name" value="AB_hydrolase_fold"/>
</dbReference>
<gene>
    <name evidence="3" type="ORF">BN13_130044</name>
</gene>